<dbReference type="AlphaFoldDB" id="A0A7K5QXB2"/>
<feature type="non-terminal residue" evidence="1">
    <location>
        <position position="338"/>
    </location>
</feature>
<dbReference type="SMART" id="SM01265">
    <property type="entry name" value="Mab-21"/>
    <property type="match status" value="1"/>
</dbReference>
<dbReference type="PANTHER" id="PTHR10656">
    <property type="entry name" value="CELL FATE DETERMINING PROTEIN MAB21-RELATED"/>
    <property type="match status" value="1"/>
</dbReference>
<dbReference type="PANTHER" id="PTHR10656:SF40">
    <property type="entry name" value="INOSITOL 1,4,5-TRISPHOSPHATE RECEPTOR-INTERACTING PROTEIN-LIKE 1"/>
    <property type="match status" value="1"/>
</dbReference>
<dbReference type="Gene3D" id="1.10.1410.40">
    <property type="match status" value="1"/>
</dbReference>
<sequence length="338" mass="39119">TMALIDNFTTVLRRALSGTFYPVLQQAIGFGSAFEGWTAREEEVVYQVLVPLTPPLGHIFHLERDTDQQKPGRNFRVRVELECRCPREYQGMNMLCFQHHPEVIRRRTRQPNLLDTLCTGFYLDVKKTVQWFCTLVGASWRRLPQSRSWHLVLLPSKRSCNLRLSNGQESFQVKVLFGVQRHASDIFISSRHRGAHTPSTMWPETYAVAETKFFKHMARRAPQDSSHLKCLQLLARVLARKDFSIHSIKTIVMRLLNTVPVAQWHNRYFLLQLSDALEQLRLSLEGKHLEHFIVGNQRLPEEIRLPPDVQRAKPPNLFHGLAQDPAAHSQAMQAYLDL</sequence>
<organism evidence="1 2">
    <name type="scientific">Prunella himalayana</name>
    <dbReference type="NCBI Taxonomy" id="670356"/>
    <lineage>
        <taxon>Eukaryota</taxon>
        <taxon>Metazoa</taxon>
        <taxon>Chordata</taxon>
        <taxon>Craniata</taxon>
        <taxon>Vertebrata</taxon>
        <taxon>Euteleostomi</taxon>
        <taxon>Archelosauria</taxon>
        <taxon>Archosauria</taxon>
        <taxon>Dinosauria</taxon>
        <taxon>Saurischia</taxon>
        <taxon>Theropoda</taxon>
        <taxon>Coelurosauria</taxon>
        <taxon>Aves</taxon>
        <taxon>Neognathae</taxon>
        <taxon>Neoaves</taxon>
        <taxon>Telluraves</taxon>
        <taxon>Australaves</taxon>
        <taxon>Passeriformes</taxon>
        <taxon>Passeroidea</taxon>
        <taxon>Prunellidae</taxon>
        <taxon>Prunella</taxon>
    </lineage>
</organism>
<dbReference type="InterPro" id="IPR026250">
    <property type="entry name" value="ITPRIP-like"/>
</dbReference>
<keyword evidence="2" id="KW-1185">Reference proteome</keyword>
<accession>A0A7K5QXB2</accession>
<name>A0A7K5QXB2_9PASE</name>
<dbReference type="GO" id="GO:0016020">
    <property type="term" value="C:membrane"/>
    <property type="evidence" value="ECO:0007669"/>
    <property type="project" value="TreeGrafter"/>
</dbReference>
<feature type="non-terminal residue" evidence="1">
    <location>
        <position position="1"/>
    </location>
</feature>
<dbReference type="PRINTS" id="PR02107">
    <property type="entry name" value="INOS145TPRIP"/>
</dbReference>
<protein>
    <submittedName>
        <fullName evidence="1">IPIL1 protein</fullName>
    </submittedName>
</protein>
<dbReference type="Proteomes" id="UP000566454">
    <property type="component" value="Unassembled WGS sequence"/>
</dbReference>
<proteinExistence type="predicted"/>
<dbReference type="InterPro" id="IPR024810">
    <property type="entry name" value="MAB21L/cGLR"/>
</dbReference>
<reference evidence="1 2" key="1">
    <citation type="submission" date="2019-09" db="EMBL/GenBank/DDBJ databases">
        <title>Bird 10,000 Genomes (B10K) Project - Family phase.</title>
        <authorList>
            <person name="Zhang G."/>
        </authorList>
    </citation>
    <scope>NUCLEOTIDE SEQUENCE [LARGE SCALE GENOMIC DNA]</scope>
    <source>
        <strain evidence="1">B10K-DU-013-18</strain>
        <tissue evidence="1">Muscle</tissue>
    </source>
</reference>
<dbReference type="EMBL" id="VYZK01000359">
    <property type="protein sequence ID" value="NWT72127.1"/>
    <property type="molecule type" value="Genomic_DNA"/>
</dbReference>
<evidence type="ECO:0000313" key="2">
    <source>
        <dbReference type="Proteomes" id="UP000566454"/>
    </source>
</evidence>
<evidence type="ECO:0000313" key="1">
    <source>
        <dbReference type="EMBL" id="NWT72127.1"/>
    </source>
</evidence>
<dbReference type="OrthoDB" id="9034619at2759"/>
<comment type="caution">
    <text evidence="1">The sequence shown here is derived from an EMBL/GenBank/DDBJ whole genome shotgun (WGS) entry which is preliminary data.</text>
</comment>
<gene>
    <name evidence="1" type="primary">Itpripl1_3</name>
    <name evidence="1" type="ORF">PRUHIM_R14331</name>
</gene>